<evidence type="ECO:0000256" key="3">
    <source>
        <dbReference type="ARBA" id="ARBA00022833"/>
    </source>
</evidence>
<dbReference type="PROSITE" id="PS50199">
    <property type="entry name" value="ZF_RANBP2_2"/>
    <property type="match status" value="1"/>
</dbReference>
<keyword evidence="1" id="KW-0479">Metal-binding</keyword>
<feature type="region of interest" description="Disordered" evidence="5">
    <location>
        <begin position="25"/>
        <end position="49"/>
    </location>
</feature>
<feature type="region of interest" description="Disordered" evidence="5">
    <location>
        <begin position="589"/>
        <end position="612"/>
    </location>
</feature>
<feature type="region of interest" description="Disordered" evidence="5">
    <location>
        <begin position="397"/>
        <end position="443"/>
    </location>
</feature>
<evidence type="ECO:0000259" key="6">
    <source>
        <dbReference type="PROSITE" id="PS50199"/>
    </source>
</evidence>
<dbReference type="CDD" id="cd02257">
    <property type="entry name" value="Peptidase_C19"/>
    <property type="match status" value="1"/>
</dbReference>
<sequence length="612" mass="66620">MPRKPSTPSWRPCTLTKSATTLLRPQTRRTHAWYPRPRPLRPRSKSRTPTAIPSALATLSSNPTCLTCIGVGNAAPRPSQRCGRIRCTVSTLPSCTISCQCRRRNPPSSAGAPPPRRSSTRLRRCCERCGTKGVGDRAQTATRPSVPAPVSWIGNLVTVMQVGRLTNLARRMVRRWLMKFPIVFAVSIVWPSTTVGGTELKAFGNIIPHELDLGQIFHLGGDAADLAKEEAIYVFRGMVCYYGLHYVSFFQSQSGRNEWYLFDDVQVHRIGTWEEVRRRIERGCYQPTILYWEKNQLKFDQLETLAQQVHLAPTSPRPGSPHKHPPAAPVAPSAAPLPLDPLASAVKLSPPKPGRPKLACQVFTSNVASISPKSPPLAPEQVESLAALDTLEALDEELQTSSPTRTSQATSPPSFPTPHAAMLTSPRAGRATPPSSWEILRAPADSSPDGVCRYIVRLTAEDGGLGLVVGDHQFSNTPTEAVPPHLTHLTITELEAPSRNSDRTKPPLPAVACGVISVGDFLLQVDREAVDTTWTPMTAMERLVTASGPITLTLARLVPWSCTYCTLINDVGATECAACDRPKQKIANAASPKSQEGHGGQKNRLASNEVFV</sequence>
<dbReference type="AlphaFoldDB" id="A0A024UEK6"/>
<dbReference type="RefSeq" id="XP_008866146.1">
    <property type="nucleotide sequence ID" value="XM_008867924.1"/>
</dbReference>
<dbReference type="PROSITE" id="PS01358">
    <property type="entry name" value="ZF_RANBP2_1"/>
    <property type="match status" value="1"/>
</dbReference>
<dbReference type="Gene3D" id="3.90.70.10">
    <property type="entry name" value="Cysteine proteinases"/>
    <property type="match status" value="1"/>
</dbReference>
<dbReference type="SMART" id="SM00547">
    <property type="entry name" value="ZnF_RBZ"/>
    <property type="match status" value="1"/>
</dbReference>
<evidence type="ECO:0000256" key="4">
    <source>
        <dbReference type="PROSITE-ProRule" id="PRU00322"/>
    </source>
</evidence>
<reference evidence="7" key="1">
    <citation type="submission" date="2013-12" db="EMBL/GenBank/DDBJ databases">
        <title>The Genome Sequence of Aphanomyces invadans NJM9701.</title>
        <authorList>
            <consortium name="The Broad Institute Genomics Platform"/>
            <person name="Russ C."/>
            <person name="Tyler B."/>
            <person name="van West P."/>
            <person name="Dieguez-Uribeondo J."/>
            <person name="Young S.K."/>
            <person name="Zeng Q."/>
            <person name="Gargeya S."/>
            <person name="Fitzgerald M."/>
            <person name="Abouelleil A."/>
            <person name="Alvarado L."/>
            <person name="Chapman S.B."/>
            <person name="Gainer-Dewar J."/>
            <person name="Goldberg J."/>
            <person name="Griggs A."/>
            <person name="Gujja S."/>
            <person name="Hansen M."/>
            <person name="Howarth C."/>
            <person name="Imamovic A."/>
            <person name="Ireland A."/>
            <person name="Larimer J."/>
            <person name="McCowan C."/>
            <person name="Murphy C."/>
            <person name="Pearson M."/>
            <person name="Poon T.W."/>
            <person name="Priest M."/>
            <person name="Roberts A."/>
            <person name="Saif S."/>
            <person name="Shea T."/>
            <person name="Sykes S."/>
            <person name="Wortman J."/>
            <person name="Nusbaum C."/>
            <person name="Birren B."/>
        </authorList>
    </citation>
    <scope>NUCLEOTIDE SEQUENCE [LARGE SCALE GENOMIC DNA]</scope>
    <source>
        <strain evidence="7">NJM9701</strain>
    </source>
</reference>
<dbReference type="InterPro" id="IPR001876">
    <property type="entry name" value="Znf_RanBP2"/>
</dbReference>
<dbReference type="EMBL" id="KI913957">
    <property type="protein sequence ID" value="ETW04709.1"/>
    <property type="molecule type" value="Genomic_DNA"/>
</dbReference>
<feature type="region of interest" description="Disordered" evidence="5">
    <location>
        <begin position="102"/>
        <end position="121"/>
    </location>
</feature>
<proteinExistence type="predicted"/>
<dbReference type="Gene3D" id="2.30.30.380">
    <property type="entry name" value="Zn-finger domain of Sec23/24"/>
    <property type="match status" value="1"/>
</dbReference>
<feature type="compositionally biased region" description="Polar residues" evidence="5">
    <location>
        <begin position="399"/>
        <end position="412"/>
    </location>
</feature>
<evidence type="ECO:0000256" key="1">
    <source>
        <dbReference type="ARBA" id="ARBA00022723"/>
    </source>
</evidence>
<evidence type="ECO:0000256" key="2">
    <source>
        <dbReference type="ARBA" id="ARBA00022771"/>
    </source>
</evidence>
<keyword evidence="3" id="KW-0862">Zinc</keyword>
<dbReference type="InterPro" id="IPR036034">
    <property type="entry name" value="PDZ_sf"/>
</dbReference>
<keyword evidence="2 4" id="KW-0863">Zinc-finger</keyword>
<dbReference type="GeneID" id="20080914"/>
<feature type="region of interest" description="Disordered" evidence="5">
    <location>
        <begin position="312"/>
        <end position="336"/>
    </location>
</feature>
<evidence type="ECO:0000256" key="5">
    <source>
        <dbReference type="SAM" id="MobiDB-lite"/>
    </source>
</evidence>
<dbReference type="InterPro" id="IPR001478">
    <property type="entry name" value="PDZ"/>
</dbReference>
<organism evidence="7">
    <name type="scientific">Aphanomyces invadans</name>
    <dbReference type="NCBI Taxonomy" id="157072"/>
    <lineage>
        <taxon>Eukaryota</taxon>
        <taxon>Sar</taxon>
        <taxon>Stramenopiles</taxon>
        <taxon>Oomycota</taxon>
        <taxon>Saprolegniomycetes</taxon>
        <taxon>Saprolegniales</taxon>
        <taxon>Verrucalvaceae</taxon>
        <taxon>Aphanomyces</taxon>
    </lineage>
</organism>
<protein>
    <recommendedName>
        <fullName evidence="6">RanBP2-type domain-containing protein</fullName>
    </recommendedName>
</protein>
<accession>A0A024UEK6</accession>
<dbReference type="OrthoDB" id="205782at2759"/>
<feature type="domain" description="RanBP2-type" evidence="6">
    <location>
        <begin position="556"/>
        <end position="585"/>
    </location>
</feature>
<gene>
    <name evidence="7" type="ORF">H310_03864</name>
</gene>
<dbReference type="SMART" id="SM00228">
    <property type="entry name" value="PDZ"/>
    <property type="match status" value="1"/>
</dbReference>
<dbReference type="GO" id="GO:0008270">
    <property type="term" value="F:zinc ion binding"/>
    <property type="evidence" value="ECO:0007669"/>
    <property type="project" value="UniProtKB-KW"/>
</dbReference>
<dbReference type="SUPFAM" id="SSF50156">
    <property type="entry name" value="PDZ domain-like"/>
    <property type="match status" value="1"/>
</dbReference>
<dbReference type="InterPro" id="IPR038765">
    <property type="entry name" value="Papain-like_cys_pep_sf"/>
</dbReference>
<evidence type="ECO:0000313" key="7">
    <source>
        <dbReference type="EMBL" id="ETW04709.1"/>
    </source>
</evidence>
<dbReference type="VEuPathDB" id="FungiDB:H310_03864"/>
<dbReference type="SUPFAM" id="SSF54001">
    <property type="entry name" value="Cysteine proteinases"/>
    <property type="match status" value="1"/>
</dbReference>
<name>A0A024UEK6_9STRA</name>